<accession>A0AAD6ZCU9</accession>
<dbReference type="EMBL" id="JARIHO010000059">
    <property type="protein sequence ID" value="KAJ7318111.1"/>
    <property type="molecule type" value="Genomic_DNA"/>
</dbReference>
<comment type="caution">
    <text evidence="2">The sequence shown here is derived from an EMBL/GenBank/DDBJ whole genome shotgun (WGS) entry which is preliminary data.</text>
</comment>
<evidence type="ECO:0000313" key="3">
    <source>
        <dbReference type="Proteomes" id="UP001218218"/>
    </source>
</evidence>
<proteinExistence type="predicted"/>
<reference evidence="2" key="1">
    <citation type="submission" date="2023-03" db="EMBL/GenBank/DDBJ databases">
        <title>Massive genome expansion in bonnet fungi (Mycena s.s.) driven by repeated elements and novel gene families across ecological guilds.</title>
        <authorList>
            <consortium name="Lawrence Berkeley National Laboratory"/>
            <person name="Harder C.B."/>
            <person name="Miyauchi S."/>
            <person name="Viragh M."/>
            <person name="Kuo A."/>
            <person name="Thoen E."/>
            <person name="Andreopoulos B."/>
            <person name="Lu D."/>
            <person name="Skrede I."/>
            <person name="Drula E."/>
            <person name="Henrissat B."/>
            <person name="Morin E."/>
            <person name="Kohler A."/>
            <person name="Barry K."/>
            <person name="LaButti K."/>
            <person name="Morin E."/>
            <person name="Salamov A."/>
            <person name="Lipzen A."/>
            <person name="Mereny Z."/>
            <person name="Hegedus B."/>
            <person name="Baldrian P."/>
            <person name="Stursova M."/>
            <person name="Weitz H."/>
            <person name="Taylor A."/>
            <person name="Grigoriev I.V."/>
            <person name="Nagy L.G."/>
            <person name="Martin F."/>
            <person name="Kauserud H."/>
        </authorList>
    </citation>
    <scope>NUCLEOTIDE SEQUENCE</scope>
    <source>
        <strain evidence="2">CBHHK002</strain>
    </source>
</reference>
<keyword evidence="1" id="KW-0472">Membrane</keyword>
<feature type="transmembrane region" description="Helical" evidence="1">
    <location>
        <begin position="108"/>
        <end position="130"/>
    </location>
</feature>
<keyword evidence="1" id="KW-1133">Transmembrane helix</keyword>
<feature type="transmembrane region" description="Helical" evidence="1">
    <location>
        <begin position="205"/>
        <end position="225"/>
    </location>
</feature>
<keyword evidence="3" id="KW-1185">Reference proteome</keyword>
<evidence type="ECO:0000256" key="1">
    <source>
        <dbReference type="SAM" id="Phobius"/>
    </source>
</evidence>
<protein>
    <submittedName>
        <fullName evidence="2">Uncharacterized protein</fullName>
    </submittedName>
</protein>
<name>A0AAD6ZCU9_9AGAR</name>
<organism evidence="2 3">
    <name type="scientific">Mycena albidolilacea</name>
    <dbReference type="NCBI Taxonomy" id="1033008"/>
    <lineage>
        <taxon>Eukaryota</taxon>
        <taxon>Fungi</taxon>
        <taxon>Dikarya</taxon>
        <taxon>Basidiomycota</taxon>
        <taxon>Agaricomycotina</taxon>
        <taxon>Agaricomycetes</taxon>
        <taxon>Agaricomycetidae</taxon>
        <taxon>Agaricales</taxon>
        <taxon>Marasmiineae</taxon>
        <taxon>Mycenaceae</taxon>
        <taxon>Mycena</taxon>
    </lineage>
</organism>
<feature type="transmembrane region" description="Helical" evidence="1">
    <location>
        <begin position="396"/>
        <end position="421"/>
    </location>
</feature>
<evidence type="ECO:0000313" key="2">
    <source>
        <dbReference type="EMBL" id="KAJ7318111.1"/>
    </source>
</evidence>
<feature type="transmembrane region" description="Helical" evidence="1">
    <location>
        <begin position="433"/>
        <end position="454"/>
    </location>
</feature>
<feature type="transmembrane region" description="Helical" evidence="1">
    <location>
        <begin position="6"/>
        <end position="24"/>
    </location>
</feature>
<feature type="transmembrane region" description="Helical" evidence="1">
    <location>
        <begin position="543"/>
        <end position="567"/>
    </location>
</feature>
<keyword evidence="1" id="KW-0812">Transmembrane</keyword>
<feature type="transmembrane region" description="Helical" evidence="1">
    <location>
        <begin position="237"/>
        <end position="254"/>
    </location>
</feature>
<sequence>MVITHLYILIVLLSVLGAVTAVNFDQCIAEVQSGKWGTVGGTDNYGNPVSNISNATSITYELCTRACGPGAEPFVWNIFSQQFSAWLLPYLALVAQLPFGATDKLDNLVAVLLSVGSPTLAAYSLALTVLNGHWLARRFSRFAYPNVRSAVQVLSRLQQAPVRITTRGSLLASLVVLPENNQWWTELVDWLDYTHTFTISSIASILWVTIAFLFTVINSFTGTIVEETLNANGQGVGSVYLWLLPIVIGWLQLGPKCDSGRLHRAIDRANAEAYVASNRGPVPADEVSTDRAITLSKNTGRVHRDEQASPPVYNYARFLPWVQSVEEVYRVFDEASERAERHVSVDPQVPWVPEEKGPGKVRAENRRGTLAQVEAYVHRARPVSRSHWGPGVFSRFFVSSLVALGLTWATTGAAVIVVWFTPTRGLGCRSGAYLLYGVLSTLVWMLLVTSSALAHYSTQVTYKADGQAVYTRTTRIAGALSIALRRLGKVVATCNALWIVLACIFQFSSFFDRCYCNSSVLGLGRFAYDVIQLVDADISTMKAAWIGGVALAGGSSILFVGFVNIFINPPLPPA</sequence>
<gene>
    <name evidence="2" type="ORF">DFH08DRAFT_892675</name>
</gene>
<dbReference type="Proteomes" id="UP001218218">
    <property type="component" value="Unassembled WGS sequence"/>
</dbReference>
<dbReference type="AlphaFoldDB" id="A0AAD6ZCU9"/>